<dbReference type="RefSeq" id="WP_010121880.1">
    <property type="nucleotide sequence ID" value="NZ_DAITTW010000046.1"/>
</dbReference>
<evidence type="ECO:0000256" key="2">
    <source>
        <dbReference type="ARBA" id="ARBA00023002"/>
    </source>
</evidence>
<dbReference type="PANTHER" id="PTHR30466">
    <property type="entry name" value="FLAVIN REDUCTASE"/>
    <property type="match status" value="1"/>
</dbReference>
<feature type="domain" description="Flavin reductase like" evidence="3">
    <location>
        <begin position="12"/>
        <end position="161"/>
    </location>
</feature>
<dbReference type="InterPro" id="IPR012349">
    <property type="entry name" value="Split_barrel_FMN-bd"/>
</dbReference>
<dbReference type="STRING" id="863239.GCA_000213935_00660"/>
<proteinExistence type="inferred from homology"/>
<gene>
    <name evidence="4" type="ORF">DIW82_02620</name>
</gene>
<evidence type="ECO:0000256" key="1">
    <source>
        <dbReference type="ARBA" id="ARBA00008898"/>
    </source>
</evidence>
<dbReference type="InterPro" id="IPR050268">
    <property type="entry name" value="NADH-dep_flavin_reductase"/>
</dbReference>
<dbReference type="GO" id="GO:0010181">
    <property type="term" value="F:FMN binding"/>
    <property type="evidence" value="ECO:0007669"/>
    <property type="project" value="InterPro"/>
</dbReference>
<dbReference type="EMBL" id="DQID01000073">
    <property type="protein sequence ID" value="HCT13706.1"/>
    <property type="molecule type" value="Genomic_DNA"/>
</dbReference>
<dbReference type="AlphaFoldDB" id="A0A3D4SWR7"/>
<comment type="caution">
    <text evidence="4">The sequence shown here is derived from an EMBL/GenBank/DDBJ whole genome shotgun (WGS) entry which is preliminary data.</text>
</comment>
<dbReference type="GO" id="GO:0042602">
    <property type="term" value="F:riboflavin reductase (NADPH) activity"/>
    <property type="evidence" value="ECO:0007669"/>
    <property type="project" value="TreeGrafter"/>
</dbReference>
<keyword evidence="2" id="KW-0560">Oxidoreductase</keyword>
<comment type="similarity">
    <text evidence="1">Belongs to the non-flavoprotein flavin reductase family.</text>
</comment>
<evidence type="ECO:0000313" key="4">
    <source>
        <dbReference type="EMBL" id="HCT13706.1"/>
    </source>
</evidence>
<protein>
    <submittedName>
        <fullName evidence="4">Flavin reductase</fullName>
    </submittedName>
</protein>
<accession>A0A3D4SWR7</accession>
<dbReference type="SMART" id="SM00903">
    <property type="entry name" value="Flavin_Reduct"/>
    <property type="match status" value="1"/>
</dbReference>
<organism evidence="4 5">
    <name type="scientific">Corynebacterium nuruki</name>
    <dbReference type="NCBI Taxonomy" id="1032851"/>
    <lineage>
        <taxon>Bacteria</taxon>
        <taxon>Bacillati</taxon>
        <taxon>Actinomycetota</taxon>
        <taxon>Actinomycetes</taxon>
        <taxon>Mycobacteriales</taxon>
        <taxon>Corynebacteriaceae</taxon>
        <taxon>Corynebacterium</taxon>
    </lineage>
</organism>
<dbReference type="Pfam" id="PF01613">
    <property type="entry name" value="Flavin_Reduct"/>
    <property type="match status" value="1"/>
</dbReference>
<dbReference type="Gene3D" id="2.30.110.10">
    <property type="entry name" value="Electron Transport, Fmn-binding Protein, Chain A"/>
    <property type="match status" value="1"/>
</dbReference>
<dbReference type="PANTHER" id="PTHR30466:SF11">
    <property type="entry name" value="FLAVIN-DEPENDENT MONOOXYGENASE, REDUCTASE SUBUNIT HSAB"/>
    <property type="match status" value="1"/>
</dbReference>
<name>A0A3D4SWR7_9CORY</name>
<evidence type="ECO:0000259" key="3">
    <source>
        <dbReference type="SMART" id="SM00903"/>
    </source>
</evidence>
<dbReference type="SUPFAM" id="SSF50475">
    <property type="entry name" value="FMN-binding split barrel"/>
    <property type="match status" value="1"/>
</dbReference>
<dbReference type="Proteomes" id="UP000261739">
    <property type="component" value="Unassembled WGS sequence"/>
</dbReference>
<reference evidence="4 5" key="1">
    <citation type="journal article" date="2018" name="Nat. Biotechnol.">
        <title>A standardized bacterial taxonomy based on genome phylogeny substantially revises the tree of life.</title>
        <authorList>
            <person name="Parks D.H."/>
            <person name="Chuvochina M."/>
            <person name="Waite D.W."/>
            <person name="Rinke C."/>
            <person name="Skarshewski A."/>
            <person name="Chaumeil P.A."/>
            <person name="Hugenholtz P."/>
        </authorList>
    </citation>
    <scope>NUCLEOTIDE SEQUENCE [LARGE SCALE GENOMIC DNA]</scope>
    <source>
        <strain evidence="4">UBA11247</strain>
    </source>
</reference>
<dbReference type="InterPro" id="IPR002563">
    <property type="entry name" value="Flavin_Rdtase-like_dom"/>
</dbReference>
<evidence type="ECO:0000313" key="5">
    <source>
        <dbReference type="Proteomes" id="UP000261739"/>
    </source>
</evidence>
<sequence>MASQSDDFRTVFRHHPAGVVLITATVDGEPVGLIVSSLASLAVDPLGVSFSLAKHTGRPGKLLRADSYLIHFLSEDLMDTAREFAATDGRHFTPEQGWTTAETGEPLLPSAPAVFRARTAGTVALGDATLIAAEVLSVTASPEMLAGTLPRVFYVNHTFRVRPAEDPAGN</sequence>